<feature type="compositionally biased region" description="Basic and acidic residues" evidence="1">
    <location>
        <begin position="14"/>
        <end position="26"/>
    </location>
</feature>
<reference evidence="2 3" key="1">
    <citation type="submission" date="2022-01" db="EMBL/GenBank/DDBJ databases">
        <authorList>
            <person name="Riesco R."/>
            <person name="Trujillo M.E."/>
        </authorList>
    </citation>
    <scope>NUCLEOTIDE SEQUENCE [LARGE SCALE GENOMIC DNA]</scope>
    <source>
        <strain evidence="2 3">NIE79</strain>
    </source>
</reference>
<feature type="compositionally biased region" description="Low complexity" evidence="1">
    <location>
        <begin position="239"/>
        <end position="264"/>
    </location>
</feature>
<feature type="non-terminal residue" evidence="2">
    <location>
        <position position="283"/>
    </location>
</feature>
<dbReference type="EMBL" id="JAKKFD010000012">
    <property type="protein sequence ID" value="MCG5442834.1"/>
    <property type="molecule type" value="Genomic_DNA"/>
</dbReference>
<feature type="compositionally biased region" description="Basic and acidic residues" evidence="1">
    <location>
        <begin position="42"/>
        <end position="53"/>
    </location>
</feature>
<proteinExistence type="predicted"/>
<sequence length="283" mass="28838">MSETGQPGAATPGEHGDGAGQHDDPSRSVSGWAPPAGGWPRAADRDDARDEAPRWQPDPASGWRTSSTRHGDLPSPLVGQSSDPESPARTNGHHVNGAHHPDDVNGVHHSGLEPPAGRPTPVSAPPGLPVEGRPGAASDRLVVPAQRPAPPAEQGAVEPDPGPAPLSTVDPAAAHRARWAEPGLPTSAPPAVQVPPVGTAASGFEVPPGFHAPTGERLAADENPTAPRDWRDPLASEHAATSGRTPGPAGPAAEGEPGRASEGSRPAETHRAGDTHRPGETHR</sequence>
<evidence type="ECO:0000313" key="2">
    <source>
        <dbReference type="EMBL" id="MCG5442834.1"/>
    </source>
</evidence>
<keyword evidence="3" id="KW-1185">Reference proteome</keyword>
<comment type="caution">
    <text evidence="2">The sequence shown here is derived from an EMBL/GenBank/DDBJ whole genome shotgun (WGS) entry which is preliminary data.</text>
</comment>
<evidence type="ECO:0000256" key="1">
    <source>
        <dbReference type="SAM" id="MobiDB-lite"/>
    </source>
</evidence>
<feature type="compositionally biased region" description="Pro residues" evidence="1">
    <location>
        <begin position="116"/>
        <end position="128"/>
    </location>
</feature>
<protein>
    <submittedName>
        <fullName evidence="2">Uncharacterized protein</fullName>
    </submittedName>
</protein>
<feature type="compositionally biased region" description="Basic and acidic residues" evidence="1">
    <location>
        <begin position="265"/>
        <end position="283"/>
    </location>
</feature>
<feature type="compositionally biased region" description="Low complexity" evidence="1">
    <location>
        <begin position="31"/>
        <end position="41"/>
    </location>
</feature>
<name>A0ABS9MYS2_9ACTN</name>
<gene>
    <name evidence="2" type="ORF">NIE79_000621</name>
</gene>
<accession>A0ABS9MYS2</accession>
<dbReference type="Proteomes" id="UP001201629">
    <property type="component" value="Unassembled WGS sequence"/>
</dbReference>
<feature type="region of interest" description="Disordered" evidence="1">
    <location>
        <begin position="1"/>
        <end position="283"/>
    </location>
</feature>
<organism evidence="2 3">
    <name type="scientific">Micromonospora trifolii</name>
    <dbReference type="NCBI Taxonomy" id="2911208"/>
    <lineage>
        <taxon>Bacteria</taxon>
        <taxon>Bacillati</taxon>
        <taxon>Actinomycetota</taxon>
        <taxon>Actinomycetes</taxon>
        <taxon>Micromonosporales</taxon>
        <taxon>Micromonosporaceae</taxon>
        <taxon>Micromonospora</taxon>
    </lineage>
</organism>
<evidence type="ECO:0000313" key="3">
    <source>
        <dbReference type="Proteomes" id="UP001201629"/>
    </source>
</evidence>